<protein>
    <submittedName>
        <fullName evidence="2">Uncharacterized protein</fullName>
    </submittedName>
</protein>
<sequence length="48" mass="4723">MSAAPPGDEPPGAGSRSCARGLVPSRGNQALTNLETVTATVTVVVPSC</sequence>
<feature type="region of interest" description="Disordered" evidence="1">
    <location>
        <begin position="1"/>
        <end position="21"/>
    </location>
</feature>
<feature type="compositionally biased region" description="Low complexity" evidence="1">
    <location>
        <begin position="1"/>
        <end position="14"/>
    </location>
</feature>
<dbReference type="Proteomes" id="UP000076717">
    <property type="component" value="Unassembled WGS sequence"/>
</dbReference>
<dbReference type="EMBL" id="LIIN01000031">
    <property type="protein sequence ID" value="KZX21618.1"/>
    <property type="molecule type" value="Genomic_DNA"/>
</dbReference>
<accession>A0A162GRI6</accession>
<reference evidence="2 3" key="1">
    <citation type="submission" date="2015-08" db="EMBL/GenBank/DDBJ databases">
        <title>Draft Genome Sequence of Rathayibacter sp. Strain VKM Ac-2596 Isolated from Leaf Gall Induced by Plant-Parasitic Nematodes.</title>
        <authorList>
            <person name="Vasilenko O.V."/>
            <person name="Starodumova I.P."/>
            <person name="Tarlachkov S.V."/>
            <person name="Dorofeeva L.V."/>
            <person name="Evtushenko L.I."/>
        </authorList>
    </citation>
    <scope>NUCLEOTIDE SEQUENCE [LARGE SCALE GENOMIC DNA]</scope>
    <source>
        <strain evidence="2 3">VKM Ac-2596</strain>
    </source>
</reference>
<keyword evidence="3" id="KW-1185">Reference proteome</keyword>
<evidence type="ECO:0000313" key="3">
    <source>
        <dbReference type="Proteomes" id="UP000076717"/>
    </source>
</evidence>
<organism evidence="2 3">
    <name type="scientific">Rathayibacter tanaceti</name>
    <dbReference type="NCBI Taxonomy" id="1671680"/>
    <lineage>
        <taxon>Bacteria</taxon>
        <taxon>Bacillati</taxon>
        <taxon>Actinomycetota</taxon>
        <taxon>Actinomycetes</taxon>
        <taxon>Micrococcales</taxon>
        <taxon>Microbacteriaceae</taxon>
        <taxon>Rathayibacter</taxon>
    </lineage>
</organism>
<evidence type="ECO:0000256" key="1">
    <source>
        <dbReference type="SAM" id="MobiDB-lite"/>
    </source>
</evidence>
<dbReference type="AlphaFoldDB" id="A0A162GRI6"/>
<gene>
    <name evidence="2" type="ORF">ACH61_01220</name>
</gene>
<proteinExistence type="predicted"/>
<evidence type="ECO:0000313" key="2">
    <source>
        <dbReference type="EMBL" id="KZX21618.1"/>
    </source>
</evidence>
<name>A0A162GRI6_9MICO</name>
<comment type="caution">
    <text evidence="2">The sequence shown here is derived from an EMBL/GenBank/DDBJ whole genome shotgun (WGS) entry which is preliminary data.</text>
</comment>